<feature type="region of interest" description="Disordered" evidence="1">
    <location>
        <begin position="122"/>
        <end position="141"/>
    </location>
</feature>
<accession>A0ABR2G953</accession>
<comment type="caution">
    <text evidence="2">The sequence shown here is derived from an EMBL/GenBank/DDBJ whole genome shotgun (WGS) entry which is preliminary data.</text>
</comment>
<protein>
    <submittedName>
        <fullName evidence="2">Uncharacterized protein</fullName>
    </submittedName>
</protein>
<dbReference type="InterPro" id="IPR043136">
    <property type="entry name" value="B30.2/SPRY_sf"/>
</dbReference>
<evidence type="ECO:0000313" key="3">
    <source>
        <dbReference type="Proteomes" id="UP001472677"/>
    </source>
</evidence>
<dbReference type="EMBL" id="JBBPBM010000002">
    <property type="protein sequence ID" value="KAK8596834.1"/>
    <property type="molecule type" value="Genomic_DNA"/>
</dbReference>
<organism evidence="2 3">
    <name type="scientific">Hibiscus sabdariffa</name>
    <name type="common">roselle</name>
    <dbReference type="NCBI Taxonomy" id="183260"/>
    <lineage>
        <taxon>Eukaryota</taxon>
        <taxon>Viridiplantae</taxon>
        <taxon>Streptophyta</taxon>
        <taxon>Embryophyta</taxon>
        <taxon>Tracheophyta</taxon>
        <taxon>Spermatophyta</taxon>
        <taxon>Magnoliopsida</taxon>
        <taxon>eudicotyledons</taxon>
        <taxon>Gunneridae</taxon>
        <taxon>Pentapetalae</taxon>
        <taxon>rosids</taxon>
        <taxon>malvids</taxon>
        <taxon>Malvales</taxon>
        <taxon>Malvaceae</taxon>
        <taxon>Malvoideae</taxon>
        <taxon>Hibiscus</taxon>
    </lineage>
</organism>
<evidence type="ECO:0000256" key="1">
    <source>
        <dbReference type="SAM" id="MobiDB-lite"/>
    </source>
</evidence>
<dbReference type="PANTHER" id="PTHR44991">
    <property type="entry name" value="IMMUNOGLOBULIN SUPERFAMILY MEMBER 5"/>
    <property type="match status" value="1"/>
</dbReference>
<evidence type="ECO:0000313" key="2">
    <source>
        <dbReference type="EMBL" id="KAK8596834.1"/>
    </source>
</evidence>
<name>A0ABR2G953_9ROSI</name>
<dbReference type="PANTHER" id="PTHR44991:SF1">
    <property type="entry name" value="IMMUNOGLOBULIN SUPERFAMILY MEMBER 5"/>
    <property type="match status" value="1"/>
</dbReference>
<reference evidence="2 3" key="1">
    <citation type="journal article" date="2024" name="G3 (Bethesda)">
        <title>Genome assembly of Hibiscus sabdariffa L. provides insights into metabolisms of medicinal natural products.</title>
        <authorList>
            <person name="Kim T."/>
        </authorList>
    </citation>
    <scope>NUCLEOTIDE SEQUENCE [LARGE SCALE GENOMIC DNA]</scope>
    <source>
        <strain evidence="2">TK-2024</strain>
        <tissue evidence="2">Old leaves</tissue>
    </source>
</reference>
<sequence>MWFFHKDVAAPATAQNFQQGIAARLHQFDLDHKRNGDCYAFRRGVSAKPLFSWADHPSLVTDAVENGWSRFGFTPYMSSPSTRSNLLGLRSPGDHGRANEIEVNWEVSQGSADFMQKIRLKSRSKKGTRTTTHHHSMSASSVIRTALPLPGPPLGNSAFPQEAYFEIKILYCHGKLKEGEKTRLIHENSESLPHDINMVEELNSATEDDGKGEAVMLSVGLTAGGPLPLNLPGTYPGSISFNSNGSVYLDGVKLLTKTYASSVSSDLLHYYLLCINTYMRIELVFGSEKEDWGKAEKVIGCGFDPRQKKVFFTLDSELVHEINCKSEEFGTPLYPTLAANQDVLVLANFGQSAFAYGPANGHRTPNPCFIGPLVNSPAALGYEDSKELFSMGRIDSQWLNRSTTKGGHSNGIHRSTMELDEESEDLFEIALDNCGRSPNSVL</sequence>
<feature type="compositionally biased region" description="Basic residues" evidence="1">
    <location>
        <begin position="122"/>
        <end position="136"/>
    </location>
</feature>
<keyword evidence="3" id="KW-1185">Reference proteome</keyword>
<dbReference type="Proteomes" id="UP001472677">
    <property type="component" value="Unassembled WGS sequence"/>
</dbReference>
<dbReference type="Gene3D" id="2.60.120.920">
    <property type="match status" value="1"/>
</dbReference>
<proteinExistence type="predicted"/>
<gene>
    <name evidence="2" type="ORF">V6N12_065313</name>
</gene>